<evidence type="ECO:0008006" key="5">
    <source>
        <dbReference type="Google" id="ProtNLM"/>
    </source>
</evidence>
<evidence type="ECO:0000256" key="1">
    <source>
        <dbReference type="SAM" id="MobiDB-lite"/>
    </source>
</evidence>
<evidence type="ECO:0000313" key="4">
    <source>
        <dbReference type="Proteomes" id="UP000516422"/>
    </source>
</evidence>
<dbReference type="KEGG" id="sgf:HEP81_05283"/>
<proteinExistence type="predicted"/>
<name>A0A7H1Q5F9_9ACTN</name>
<dbReference type="RefSeq" id="WP_037655162.1">
    <property type="nucleotide sequence ID" value="NZ_CP051006.1"/>
</dbReference>
<reference evidence="3 4" key="1">
    <citation type="submission" date="2020-04" db="EMBL/GenBank/DDBJ databases">
        <title>Characterization and engineering of Streptomyces griseofuscus DSM40191 as a potential heterologous host for expression of BGCs.</title>
        <authorList>
            <person name="Gren T."/>
            <person name="Whitford C.M."/>
            <person name="Mohite O.S."/>
            <person name="Joergensen T.S."/>
            <person name="Nielsen J.B."/>
            <person name="Lee S.Y."/>
            <person name="Weber T."/>
        </authorList>
    </citation>
    <scope>NUCLEOTIDE SEQUENCE [LARGE SCALE GENOMIC DNA]</scope>
    <source>
        <strain evidence="3 4">DSM 40191</strain>
    </source>
</reference>
<gene>
    <name evidence="3" type="ORF">HEP81_05283</name>
</gene>
<keyword evidence="2" id="KW-0732">Signal</keyword>
<feature type="region of interest" description="Disordered" evidence="1">
    <location>
        <begin position="33"/>
        <end position="71"/>
    </location>
</feature>
<evidence type="ECO:0000313" key="3">
    <source>
        <dbReference type="EMBL" id="QNT95539.1"/>
    </source>
</evidence>
<protein>
    <recommendedName>
        <fullName evidence="5">Bacterial Ig domain-containing protein</fullName>
    </recommendedName>
</protein>
<dbReference type="Proteomes" id="UP000516422">
    <property type="component" value="Chromosome"/>
</dbReference>
<organism evidence="3 4">
    <name type="scientific">Streptomyces griseofuscus</name>
    <dbReference type="NCBI Taxonomy" id="146922"/>
    <lineage>
        <taxon>Bacteria</taxon>
        <taxon>Bacillati</taxon>
        <taxon>Actinomycetota</taxon>
        <taxon>Actinomycetes</taxon>
        <taxon>Kitasatosporales</taxon>
        <taxon>Streptomycetaceae</taxon>
        <taxon>Streptomyces</taxon>
    </lineage>
</organism>
<dbReference type="GeneID" id="91464827"/>
<dbReference type="AlphaFoldDB" id="A0A7H1Q5F9"/>
<feature type="signal peptide" evidence="2">
    <location>
        <begin position="1"/>
        <end position="33"/>
    </location>
</feature>
<feature type="compositionally biased region" description="Low complexity" evidence="1">
    <location>
        <begin position="33"/>
        <end position="46"/>
    </location>
</feature>
<evidence type="ECO:0000256" key="2">
    <source>
        <dbReference type="SAM" id="SignalP"/>
    </source>
</evidence>
<feature type="chain" id="PRO_5028819240" description="Bacterial Ig domain-containing protein" evidence="2">
    <location>
        <begin position="34"/>
        <end position="172"/>
    </location>
</feature>
<accession>A0A7H1Q5F9</accession>
<sequence length="172" mass="17898">MTSALRHHRYGRALGAGVLSVALLSGGTAGAFAATSTPSPKVTTTKRPMPTRTATMKPKPMPTRSATKKAMPKTAAATTAAGSITVAASHKTVKHGEAVAFAGRVKGVKAGTVLVLQHRMNGKWTTLRTTTAVNRNGTFTIRRAFTAKGNETVRVVTKDGKVMSSPVSVKVS</sequence>
<dbReference type="EMBL" id="CP051006">
    <property type="protein sequence ID" value="QNT95539.1"/>
    <property type="molecule type" value="Genomic_DNA"/>
</dbReference>